<dbReference type="EMBL" id="FWXR01000014">
    <property type="protein sequence ID" value="SMC95791.1"/>
    <property type="molecule type" value="Genomic_DNA"/>
</dbReference>
<dbReference type="PROSITE" id="PS50110">
    <property type="entry name" value="RESPONSE_REGULATORY"/>
    <property type="match status" value="1"/>
</dbReference>
<dbReference type="RefSeq" id="WP_084411167.1">
    <property type="nucleotide sequence ID" value="NZ_FWXR01000014.1"/>
</dbReference>
<evidence type="ECO:0000259" key="2">
    <source>
        <dbReference type="PROSITE" id="PS50110"/>
    </source>
</evidence>
<dbReference type="Gene3D" id="3.40.50.2300">
    <property type="match status" value="1"/>
</dbReference>
<evidence type="ECO:0000256" key="1">
    <source>
        <dbReference type="PROSITE-ProRule" id="PRU00169"/>
    </source>
</evidence>
<reference evidence="3 4" key="1">
    <citation type="submission" date="2017-04" db="EMBL/GenBank/DDBJ databases">
        <authorList>
            <person name="Afonso C.L."/>
            <person name="Miller P.J."/>
            <person name="Scott M.A."/>
            <person name="Spackman E."/>
            <person name="Goraichik I."/>
            <person name="Dimitrov K.M."/>
            <person name="Suarez D.L."/>
            <person name="Swayne D.E."/>
        </authorList>
    </citation>
    <scope>NUCLEOTIDE SEQUENCE [LARGE SCALE GENOMIC DNA]</scope>
    <source>
        <strain evidence="3 4">CGMCC 1.10972</strain>
    </source>
</reference>
<comment type="caution">
    <text evidence="1">Lacks conserved residue(s) required for the propagation of feature annotation.</text>
</comment>
<dbReference type="GO" id="GO:0000160">
    <property type="term" value="P:phosphorelay signal transduction system"/>
    <property type="evidence" value="ECO:0007669"/>
    <property type="project" value="InterPro"/>
</dbReference>
<dbReference type="InterPro" id="IPR011006">
    <property type="entry name" value="CheY-like_superfamily"/>
</dbReference>
<dbReference type="STRING" id="937218.SAMN06297251_11474"/>
<dbReference type="Proteomes" id="UP000192656">
    <property type="component" value="Unassembled WGS sequence"/>
</dbReference>
<dbReference type="AlphaFoldDB" id="A0A1W2DE81"/>
<accession>A0A1W2DE81</accession>
<dbReference type="OrthoDB" id="9800897at2"/>
<proteinExistence type="predicted"/>
<protein>
    <submittedName>
        <fullName evidence="3">CheY chemotaxis protein or a CheY-like REC (Receiver) domain</fullName>
    </submittedName>
</protein>
<dbReference type="Pfam" id="PF00072">
    <property type="entry name" value="Response_reg"/>
    <property type="match status" value="1"/>
</dbReference>
<feature type="domain" description="Response regulatory" evidence="2">
    <location>
        <begin position="12"/>
        <end position="129"/>
    </location>
</feature>
<sequence length="137" mass="14991">MRDGAEETPMPTCLCFDEMPIVRKVAPRILAKLGVETDCFETLSEAEAAHREKGGADLIILSATGGNQAVFDFVRTIRLSDAGREAVILVSLVERNIGMQMKVRRSGANGVLMKPFDADGFRETISLFMKSRVEEAA</sequence>
<evidence type="ECO:0000313" key="3">
    <source>
        <dbReference type="EMBL" id="SMC95791.1"/>
    </source>
</evidence>
<name>A0A1W2DE81_9HYPH</name>
<evidence type="ECO:0000313" key="4">
    <source>
        <dbReference type="Proteomes" id="UP000192656"/>
    </source>
</evidence>
<keyword evidence="4" id="KW-1185">Reference proteome</keyword>
<dbReference type="InterPro" id="IPR001789">
    <property type="entry name" value="Sig_transdc_resp-reg_receiver"/>
</dbReference>
<dbReference type="SUPFAM" id="SSF52172">
    <property type="entry name" value="CheY-like"/>
    <property type="match status" value="1"/>
</dbReference>
<dbReference type="SMART" id="SM00448">
    <property type="entry name" value="REC"/>
    <property type="match status" value="1"/>
</dbReference>
<organism evidence="3 4">
    <name type="scientific">Fulvimarina manganoxydans</name>
    <dbReference type="NCBI Taxonomy" id="937218"/>
    <lineage>
        <taxon>Bacteria</taxon>
        <taxon>Pseudomonadati</taxon>
        <taxon>Pseudomonadota</taxon>
        <taxon>Alphaproteobacteria</taxon>
        <taxon>Hyphomicrobiales</taxon>
        <taxon>Aurantimonadaceae</taxon>
        <taxon>Fulvimarina</taxon>
    </lineage>
</organism>
<gene>
    <name evidence="3" type="ORF">SAMN06297251_11474</name>
</gene>